<protein>
    <submittedName>
        <fullName evidence="2">Uncharacterized protein</fullName>
    </submittedName>
</protein>
<dbReference type="HOGENOM" id="CLU_010194_44_6_1"/>
<dbReference type="PANTHER" id="PTHR43157:SF31">
    <property type="entry name" value="PHOSPHATIDYLINOSITOL-GLYCAN BIOSYNTHESIS CLASS F PROTEIN"/>
    <property type="match status" value="1"/>
</dbReference>
<evidence type="ECO:0000313" key="2">
    <source>
        <dbReference type="EMBL" id="EFJ03936.1"/>
    </source>
</evidence>
<proteinExistence type="predicted"/>
<name>D8PSF3_SCHCM</name>
<dbReference type="GO" id="GO:0016491">
    <property type="term" value="F:oxidoreductase activity"/>
    <property type="evidence" value="ECO:0007669"/>
    <property type="project" value="UniProtKB-KW"/>
</dbReference>
<accession>D8PSF3</accession>
<dbReference type="eggNOG" id="KOG1208">
    <property type="taxonomic scope" value="Eukaryota"/>
</dbReference>
<dbReference type="InterPro" id="IPR036291">
    <property type="entry name" value="NAD(P)-bd_dom_sf"/>
</dbReference>
<dbReference type="RefSeq" id="XP_003038838.1">
    <property type="nucleotide sequence ID" value="XM_003038792.1"/>
</dbReference>
<dbReference type="Pfam" id="PF00106">
    <property type="entry name" value="adh_short"/>
    <property type="match status" value="1"/>
</dbReference>
<dbReference type="GeneID" id="9594710"/>
<dbReference type="KEGG" id="scm:SCHCO_02487690"/>
<organism evidence="3">
    <name type="scientific">Schizophyllum commune (strain H4-8 / FGSC 9210)</name>
    <name type="common">Split gill fungus</name>
    <dbReference type="NCBI Taxonomy" id="578458"/>
    <lineage>
        <taxon>Eukaryota</taxon>
        <taxon>Fungi</taxon>
        <taxon>Dikarya</taxon>
        <taxon>Basidiomycota</taxon>
        <taxon>Agaricomycotina</taxon>
        <taxon>Agaricomycetes</taxon>
        <taxon>Agaricomycetidae</taxon>
        <taxon>Agaricales</taxon>
        <taxon>Schizophyllaceae</taxon>
        <taxon>Schizophyllum</taxon>
    </lineage>
</organism>
<dbReference type="InParanoid" id="D8PSF3"/>
<dbReference type="Proteomes" id="UP000007431">
    <property type="component" value="Unassembled WGS sequence"/>
</dbReference>
<dbReference type="Gene3D" id="3.40.50.720">
    <property type="entry name" value="NAD(P)-binding Rossmann-like Domain"/>
    <property type="match status" value="1"/>
</dbReference>
<dbReference type="VEuPathDB" id="FungiDB:SCHCODRAFT_02487690"/>
<evidence type="ECO:0000313" key="3">
    <source>
        <dbReference type="Proteomes" id="UP000007431"/>
    </source>
</evidence>
<keyword evidence="1" id="KW-0560">Oxidoreductase</keyword>
<dbReference type="EMBL" id="GL377302">
    <property type="protein sequence ID" value="EFJ03936.1"/>
    <property type="molecule type" value="Genomic_DNA"/>
</dbReference>
<sequence>MVDLTGTVALVTGANSPGGIGFNIAQQLSNKGAKVYIGARTAEKAQAGIDTLKKANPNAEVLPFVAEIADLKQVREAAAKMLETEDRLDILVNNAAMSAPPEEQTSYGVSRTYAVKSNPVVSTSKPRSPSAPSLPTFPKACASPTNTVPVSKLANILFIKQLQMVLDAEGVPAVALAVDPGNVCTDGCIRFVGEARASQLPYKPLDGATTPLFAAAAPEVWAEREKYAGAYVVPFGQIAPGSELARDEALASKLWDLSERVVNEALAS</sequence>
<reference evidence="2 3" key="1">
    <citation type="journal article" date="2010" name="Nat. Biotechnol.">
        <title>Genome sequence of the model mushroom Schizophyllum commune.</title>
        <authorList>
            <person name="Ohm R.A."/>
            <person name="de Jong J.F."/>
            <person name="Lugones L.G."/>
            <person name="Aerts A."/>
            <person name="Kothe E."/>
            <person name="Stajich J.E."/>
            <person name="de Vries R.P."/>
            <person name="Record E."/>
            <person name="Levasseur A."/>
            <person name="Baker S.E."/>
            <person name="Bartholomew K.A."/>
            <person name="Coutinho P.M."/>
            <person name="Erdmann S."/>
            <person name="Fowler T.J."/>
            <person name="Gathman A.C."/>
            <person name="Lombard V."/>
            <person name="Henrissat B."/>
            <person name="Knabe N."/>
            <person name="Kuees U."/>
            <person name="Lilly W.W."/>
            <person name="Lindquist E."/>
            <person name="Lucas S."/>
            <person name="Magnuson J.K."/>
            <person name="Piumi F."/>
            <person name="Raudaskoski M."/>
            <person name="Salamov A."/>
            <person name="Schmutz J."/>
            <person name="Schwarze F.W.M.R."/>
            <person name="vanKuyk P.A."/>
            <person name="Horton J.S."/>
            <person name="Grigoriev I.V."/>
            <person name="Woesten H.A.B."/>
        </authorList>
    </citation>
    <scope>NUCLEOTIDE SEQUENCE [LARGE SCALE GENOMIC DNA]</scope>
    <source>
        <strain evidence="3">H4-8 / FGSC 9210</strain>
    </source>
</reference>
<dbReference type="AlphaFoldDB" id="D8PSF3"/>
<gene>
    <name evidence="2" type="ORF">SCHCODRAFT_13730</name>
</gene>
<keyword evidence="3" id="KW-1185">Reference proteome</keyword>
<evidence type="ECO:0000256" key="1">
    <source>
        <dbReference type="ARBA" id="ARBA00023002"/>
    </source>
</evidence>
<dbReference type="PANTHER" id="PTHR43157">
    <property type="entry name" value="PHOSPHATIDYLINOSITOL-GLYCAN BIOSYNTHESIS CLASS F PROTEIN-RELATED"/>
    <property type="match status" value="1"/>
</dbReference>
<dbReference type="OrthoDB" id="191139at2759"/>
<dbReference type="STRING" id="578458.D8PSF3"/>
<dbReference type="SUPFAM" id="SSF51735">
    <property type="entry name" value="NAD(P)-binding Rossmann-fold domains"/>
    <property type="match status" value="1"/>
</dbReference>
<dbReference type="OMA" id="GMWDNTT"/>
<dbReference type="InterPro" id="IPR002347">
    <property type="entry name" value="SDR_fam"/>
</dbReference>